<dbReference type="eggNOG" id="KOG0017">
    <property type="taxonomic scope" value="Eukaryota"/>
</dbReference>
<name>E3S9X8_PYRTT</name>
<reference evidence="1 2" key="1">
    <citation type="journal article" date="2010" name="Genome Biol.">
        <title>A first genome assembly of the barley fungal pathogen Pyrenophora teres f. teres.</title>
        <authorList>
            <person name="Ellwood S.R."/>
            <person name="Liu Z."/>
            <person name="Syme R.A."/>
            <person name="Lai Z."/>
            <person name="Hane J.K."/>
            <person name="Keiper F."/>
            <person name="Moffat C.S."/>
            <person name="Oliver R.P."/>
            <person name="Friesen T.L."/>
        </authorList>
    </citation>
    <scope>NUCLEOTIDE SEQUENCE [LARGE SCALE GENOMIC DNA]</scope>
    <source>
        <strain evidence="1 2">0-1</strain>
    </source>
</reference>
<evidence type="ECO:0000313" key="2">
    <source>
        <dbReference type="Proteomes" id="UP000001067"/>
    </source>
</evidence>
<dbReference type="OrthoDB" id="5425374at2759"/>
<dbReference type="KEGG" id="pte:PTT_19886"/>
<dbReference type="EMBL" id="GL537980">
    <property type="protein sequence ID" value="EFQ85221.1"/>
    <property type="molecule type" value="Genomic_DNA"/>
</dbReference>
<evidence type="ECO:0000313" key="1">
    <source>
        <dbReference type="EMBL" id="EFQ85221.1"/>
    </source>
</evidence>
<organism evidence="2">
    <name type="scientific">Pyrenophora teres f. teres (strain 0-1)</name>
    <name type="common">Barley net blotch fungus</name>
    <name type="synonym">Drechslera teres f. teres</name>
    <dbReference type="NCBI Taxonomy" id="861557"/>
    <lineage>
        <taxon>Eukaryota</taxon>
        <taxon>Fungi</taxon>
        <taxon>Dikarya</taxon>
        <taxon>Ascomycota</taxon>
        <taxon>Pezizomycotina</taxon>
        <taxon>Dothideomycetes</taxon>
        <taxon>Pleosporomycetidae</taxon>
        <taxon>Pleosporales</taxon>
        <taxon>Pleosporineae</taxon>
        <taxon>Pleosporaceae</taxon>
        <taxon>Pyrenophora</taxon>
    </lineage>
</organism>
<dbReference type="HOGENOM" id="CLU_152307_0_0_1"/>
<protein>
    <submittedName>
        <fullName evidence="1">Uncharacterized protein</fullName>
    </submittedName>
</protein>
<proteinExistence type="predicted"/>
<sequence length="108" mass="12985">MQLQFRKENLEEVVYRTRRLRKEAIESRNAKKDVPKPFRVGDLVLVWDAIKSIDKSSDRKLDDRWRGPYRVREAQADKGYYQLEDLNEVAFPNTTRANRLKKFEELLE</sequence>
<accession>E3S9X8</accession>
<gene>
    <name evidence="1" type="ORF">PTT_19886</name>
</gene>
<dbReference type="Proteomes" id="UP000001067">
    <property type="component" value="Unassembled WGS sequence"/>
</dbReference>
<dbReference type="AlphaFoldDB" id="E3S9X8"/>
<keyword evidence="2" id="KW-1185">Reference proteome</keyword>